<reference evidence="1 2" key="1">
    <citation type="submission" date="2019-08" db="EMBL/GenBank/DDBJ databases">
        <authorList>
            <person name="Lei W."/>
        </authorList>
    </citation>
    <scope>NUCLEOTIDE SEQUENCE [LARGE SCALE GENOMIC DNA]</scope>
    <source>
        <strain evidence="1 2">CCUG 66496</strain>
    </source>
</reference>
<evidence type="ECO:0000313" key="1">
    <source>
        <dbReference type="EMBL" id="TWS98801.1"/>
    </source>
</evidence>
<comment type="caution">
    <text evidence="1">The sequence shown here is derived from an EMBL/GenBank/DDBJ whole genome shotgun (WGS) entry which is preliminary data.</text>
</comment>
<gene>
    <name evidence="1" type="ORF">FRX57_00890</name>
</gene>
<name>A0A5C5SFX2_9STRE</name>
<dbReference type="InterPro" id="IPR010133">
    <property type="entry name" value="Bacteriocin_signal_seq"/>
</dbReference>
<dbReference type="AlphaFoldDB" id="A0A5C5SFX2"/>
<dbReference type="EMBL" id="VOHL01000001">
    <property type="protein sequence ID" value="TWS98801.1"/>
    <property type="molecule type" value="Genomic_DNA"/>
</dbReference>
<keyword evidence="2" id="KW-1185">Reference proteome</keyword>
<protein>
    <submittedName>
        <fullName evidence="1">Bacteriocin</fullName>
    </submittedName>
</protein>
<sequence length="32" mass="3611">MKNCQYMFKELDTFTLETIQGGKLTWGGIIGS</sequence>
<evidence type="ECO:0000313" key="2">
    <source>
        <dbReference type="Proteomes" id="UP000317430"/>
    </source>
</evidence>
<proteinExistence type="predicted"/>
<dbReference type="NCBIfam" id="TIGR01847">
    <property type="entry name" value="bacteriocin_sig"/>
    <property type="match status" value="1"/>
</dbReference>
<organism evidence="1 2">
    <name type="scientific">Streptococcus cuniculipharyngis</name>
    <dbReference type="NCBI Taxonomy" id="1562651"/>
    <lineage>
        <taxon>Bacteria</taxon>
        <taxon>Bacillati</taxon>
        <taxon>Bacillota</taxon>
        <taxon>Bacilli</taxon>
        <taxon>Lactobacillales</taxon>
        <taxon>Streptococcaceae</taxon>
        <taxon>Streptococcus</taxon>
    </lineage>
</organism>
<dbReference type="Proteomes" id="UP000317430">
    <property type="component" value="Unassembled WGS sequence"/>
</dbReference>
<accession>A0A5C5SFX2</accession>